<accession>A0A238VML1</accession>
<organism evidence="3 4">
    <name type="scientific">Halorubrum vacuolatum</name>
    <name type="common">Natronobacterium vacuolatum</name>
    <dbReference type="NCBI Taxonomy" id="63740"/>
    <lineage>
        <taxon>Archaea</taxon>
        <taxon>Methanobacteriati</taxon>
        <taxon>Methanobacteriota</taxon>
        <taxon>Stenosarchaea group</taxon>
        <taxon>Halobacteria</taxon>
        <taxon>Halobacteriales</taxon>
        <taxon>Haloferacaceae</taxon>
        <taxon>Halorubrum</taxon>
    </lineage>
</organism>
<name>A0A238VML1_HALVU</name>
<evidence type="ECO:0000313" key="4">
    <source>
        <dbReference type="Proteomes" id="UP000198397"/>
    </source>
</evidence>
<dbReference type="RefSeq" id="WP_089383871.1">
    <property type="nucleotide sequence ID" value="NZ_FZNQ01000003.1"/>
</dbReference>
<feature type="transmembrane region" description="Helical" evidence="2">
    <location>
        <begin position="37"/>
        <end position="53"/>
    </location>
</feature>
<gene>
    <name evidence="3" type="ORF">SAMN06264855_10366</name>
</gene>
<keyword evidence="2" id="KW-1133">Transmembrane helix</keyword>
<feature type="compositionally biased region" description="Basic and acidic residues" evidence="1">
    <location>
        <begin position="160"/>
        <end position="181"/>
    </location>
</feature>
<evidence type="ECO:0000256" key="1">
    <source>
        <dbReference type="SAM" id="MobiDB-lite"/>
    </source>
</evidence>
<proteinExistence type="predicted"/>
<dbReference type="EMBL" id="FZNQ01000003">
    <property type="protein sequence ID" value="SNR34973.1"/>
    <property type="molecule type" value="Genomic_DNA"/>
</dbReference>
<evidence type="ECO:0000256" key="2">
    <source>
        <dbReference type="SAM" id="Phobius"/>
    </source>
</evidence>
<dbReference type="AlphaFoldDB" id="A0A238VML1"/>
<feature type="transmembrane region" description="Helical" evidence="2">
    <location>
        <begin position="65"/>
        <end position="89"/>
    </location>
</feature>
<sequence>MPSRATGRFSPVALAFALLTVGGGAGAGLLANTSVGTFLGILVGGFLLGLALTRRPLVEATVAAVAAKLVVLAAAGVPGAGVLGAVAALGSIGPASLAISLALAAAAGGFGAHLGSDLRDGLTTPLEEQGSSGPSIKTGDPTNETITGRNQATPEDGTPEDDRTTASESGAESKLEREPVR</sequence>
<protein>
    <submittedName>
        <fullName evidence="3">Uncharacterized protein</fullName>
    </submittedName>
</protein>
<keyword evidence="2" id="KW-0472">Membrane</keyword>
<feature type="compositionally biased region" description="Polar residues" evidence="1">
    <location>
        <begin position="129"/>
        <end position="153"/>
    </location>
</feature>
<reference evidence="3 4" key="1">
    <citation type="submission" date="2017-06" db="EMBL/GenBank/DDBJ databases">
        <authorList>
            <person name="Kim H.J."/>
            <person name="Triplett B.A."/>
        </authorList>
    </citation>
    <scope>NUCLEOTIDE SEQUENCE [LARGE SCALE GENOMIC DNA]</scope>
    <source>
        <strain evidence="3 4">DSM 8800</strain>
    </source>
</reference>
<evidence type="ECO:0000313" key="3">
    <source>
        <dbReference type="EMBL" id="SNR34973.1"/>
    </source>
</evidence>
<keyword evidence="2" id="KW-0812">Transmembrane</keyword>
<feature type="transmembrane region" description="Helical" evidence="2">
    <location>
        <begin position="95"/>
        <end position="114"/>
    </location>
</feature>
<dbReference type="Proteomes" id="UP000198397">
    <property type="component" value="Unassembled WGS sequence"/>
</dbReference>
<feature type="region of interest" description="Disordered" evidence="1">
    <location>
        <begin position="121"/>
        <end position="181"/>
    </location>
</feature>
<keyword evidence="4" id="KW-1185">Reference proteome</keyword>